<feature type="region of interest" description="Disordered" evidence="1">
    <location>
        <begin position="134"/>
        <end position="179"/>
    </location>
</feature>
<gene>
    <name evidence="2" type="ORF">LTR16_007331</name>
</gene>
<name>A0ABR0M441_9PEZI</name>
<dbReference type="Proteomes" id="UP001357485">
    <property type="component" value="Unassembled WGS sequence"/>
</dbReference>
<dbReference type="EMBL" id="JAVRRA010001545">
    <property type="protein sequence ID" value="KAK5279871.1"/>
    <property type="molecule type" value="Genomic_DNA"/>
</dbReference>
<proteinExistence type="predicted"/>
<feature type="non-terminal residue" evidence="2">
    <location>
        <position position="294"/>
    </location>
</feature>
<feature type="region of interest" description="Disordered" evidence="1">
    <location>
        <begin position="193"/>
        <end position="236"/>
    </location>
</feature>
<feature type="compositionally biased region" description="Basic and acidic residues" evidence="1">
    <location>
        <begin position="138"/>
        <end position="149"/>
    </location>
</feature>
<protein>
    <submittedName>
        <fullName evidence="2">Uncharacterized protein</fullName>
    </submittedName>
</protein>
<feature type="compositionally biased region" description="Basic and acidic residues" evidence="1">
    <location>
        <begin position="7"/>
        <end position="19"/>
    </location>
</feature>
<keyword evidence="3" id="KW-1185">Reference proteome</keyword>
<accession>A0ABR0M441</accession>
<sequence>MKLQGQGRERTFVNRESPDCHAQGVSFDLSNSKLVSRRESDVQSTKTANMPVLFGVEVTRKSSAATTSIVTPSEAVPVAHFNIPSGSATEARPGSSGSASANLMSRLQRNNSVSASNVSSSFQSGRRWSSLSFWSTGSRRESSTTERSDLPASSMASEKPLSGTHGDKPVVKGHQRENTLERMVKEVGKDHTVYQDDTEDSDLQPDHATPQSPEPTFNFSKDDPSLPSQPEPDRPAFASSYLKMSVDEKDGIIDVELPMDNFGFGSPLHSPSMGCFASVSSLGGSSWGQNSSYS</sequence>
<comment type="caution">
    <text evidence="2">The sequence shown here is derived from an EMBL/GenBank/DDBJ whole genome shotgun (WGS) entry which is preliminary data.</text>
</comment>
<organism evidence="2 3">
    <name type="scientific">Cryomyces antarcticus</name>
    <dbReference type="NCBI Taxonomy" id="329879"/>
    <lineage>
        <taxon>Eukaryota</taxon>
        <taxon>Fungi</taxon>
        <taxon>Dikarya</taxon>
        <taxon>Ascomycota</taxon>
        <taxon>Pezizomycotina</taxon>
        <taxon>Dothideomycetes</taxon>
        <taxon>Dothideomycetes incertae sedis</taxon>
        <taxon>Cryomyces</taxon>
    </lineage>
</organism>
<evidence type="ECO:0000313" key="3">
    <source>
        <dbReference type="Proteomes" id="UP001357485"/>
    </source>
</evidence>
<reference evidence="2 3" key="1">
    <citation type="submission" date="2023-08" db="EMBL/GenBank/DDBJ databases">
        <title>Black Yeasts Isolated from many extreme environments.</title>
        <authorList>
            <person name="Coleine C."/>
            <person name="Stajich J.E."/>
            <person name="Selbmann L."/>
        </authorList>
    </citation>
    <scope>NUCLEOTIDE SEQUENCE [LARGE SCALE GENOMIC DNA]</scope>
    <source>
        <strain evidence="2 3">CCFEE 536</strain>
    </source>
</reference>
<feature type="region of interest" description="Disordered" evidence="1">
    <location>
        <begin position="1"/>
        <end position="24"/>
    </location>
</feature>
<feature type="compositionally biased region" description="Polar residues" evidence="1">
    <location>
        <begin position="209"/>
        <end position="219"/>
    </location>
</feature>
<evidence type="ECO:0000256" key="1">
    <source>
        <dbReference type="SAM" id="MobiDB-lite"/>
    </source>
</evidence>
<feature type="compositionally biased region" description="Basic and acidic residues" evidence="1">
    <location>
        <begin position="165"/>
        <end position="179"/>
    </location>
</feature>
<evidence type="ECO:0000313" key="2">
    <source>
        <dbReference type="EMBL" id="KAK5279871.1"/>
    </source>
</evidence>